<proteinExistence type="predicted"/>
<organism evidence="1 2">
    <name type="scientific">Anoxybacillus flavithermus</name>
    <dbReference type="NCBI Taxonomy" id="33934"/>
    <lineage>
        <taxon>Bacteria</taxon>
        <taxon>Bacillati</taxon>
        <taxon>Bacillota</taxon>
        <taxon>Bacilli</taxon>
        <taxon>Bacillales</taxon>
        <taxon>Anoxybacillaceae</taxon>
        <taxon>Anoxybacillus</taxon>
    </lineage>
</organism>
<comment type="caution">
    <text evidence="1">The sequence shown here is derived from an EMBL/GenBank/DDBJ whole genome shotgun (WGS) entry which is preliminary data.</text>
</comment>
<dbReference type="Proteomes" id="UP000078336">
    <property type="component" value="Unassembled WGS sequence"/>
</dbReference>
<evidence type="ECO:0000313" key="2">
    <source>
        <dbReference type="Proteomes" id="UP000078336"/>
    </source>
</evidence>
<name>A0A178TR55_9BACL</name>
<accession>A0A178TR55</accession>
<dbReference type="PATRIC" id="fig|33934.7.peg.357"/>
<dbReference type="AlphaFoldDB" id="A0A178TR55"/>
<sequence>MYNFVYKKNFFRQFSPIVDKYLHIMWTKLSTHYPHFVDNEKKLLNYPE</sequence>
<reference evidence="1 2" key="1">
    <citation type="submission" date="2016-03" db="EMBL/GenBank/DDBJ databases">
        <title>Spore heat resistance.</title>
        <authorList>
            <person name="Boekhorst J."/>
            <person name="Berendsen E.M."/>
            <person name="Wells-Bennik M.H."/>
            <person name="Kuipers O.P."/>
        </authorList>
    </citation>
    <scope>NUCLEOTIDE SEQUENCE [LARGE SCALE GENOMIC DNA]</scope>
    <source>
        <strain evidence="1 2">AF16</strain>
    </source>
</reference>
<keyword evidence="2" id="KW-1185">Reference proteome</keyword>
<dbReference type="EMBL" id="LUCQ01000017">
    <property type="protein sequence ID" value="OAO82661.1"/>
    <property type="molecule type" value="Genomic_DNA"/>
</dbReference>
<evidence type="ECO:0000313" key="1">
    <source>
        <dbReference type="EMBL" id="OAO82661.1"/>
    </source>
</evidence>
<gene>
    <name evidence="1" type="ORF">TAF16_0188</name>
</gene>
<protein>
    <submittedName>
        <fullName evidence="1">Uncharacterized protein</fullName>
    </submittedName>
</protein>